<dbReference type="GO" id="GO:0016887">
    <property type="term" value="F:ATP hydrolysis activity"/>
    <property type="evidence" value="ECO:0007669"/>
    <property type="project" value="InterPro"/>
</dbReference>
<evidence type="ECO:0000256" key="2">
    <source>
        <dbReference type="ARBA" id="ARBA00022448"/>
    </source>
</evidence>
<dbReference type="EMBL" id="SHKL01000001">
    <property type="protein sequence ID" value="RZT88355.1"/>
    <property type="molecule type" value="Genomic_DNA"/>
</dbReference>
<dbReference type="AlphaFoldDB" id="A0A4Q7V2M8"/>
<keyword evidence="2" id="KW-0813">Transport</keyword>
<feature type="domain" description="ABC transporter" evidence="5">
    <location>
        <begin position="6"/>
        <end position="227"/>
    </location>
</feature>
<protein>
    <submittedName>
        <fullName evidence="6">Peptide/nickel transport system ATP-binding protein</fullName>
    </submittedName>
</protein>
<dbReference type="InterPro" id="IPR050319">
    <property type="entry name" value="ABC_transp_ATP-bind"/>
</dbReference>
<dbReference type="SUPFAM" id="SSF52540">
    <property type="entry name" value="P-loop containing nucleoside triphosphate hydrolases"/>
    <property type="match status" value="1"/>
</dbReference>
<dbReference type="Pfam" id="PF00005">
    <property type="entry name" value="ABC_tran"/>
    <property type="match status" value="1"/>
</dbReference>
<comment type="caution">
    <text evidence="6">The sequence shown here is derived from an EMBL/GenBank/DDBJ whole genome shotgun (WGS) entry which is preliminary data.</text>
</comment>
<comment type="similarity">
    <text evidence="1">Belongs to the ABC transporter superfamily.</text>
</comment>
<name>A0A4Q7V2M8_PSEST</name>
<dbReference type="InterPro" id="IPR003439">
    <property type="entry name" value="ABC_transporter-like_ATP-bd"/>
</dbReference>
<gene>
    <name evidence="6" type="ORF">EV383_5294</name>
</gene>
<dbReference type="InterPro" id="IPR003593">
    <property type="entry name" value="AAA+_ATPase"/>
</dbReference>
<evidence type="ECO:0000259" key="5">
    <source>
        <dbReference type="PROSITE" id="PS50893"/>
    </source>
</evidence>
<evidence type="ECO:0000313" key="6">
    <source>
        <dbReference type="EMBL" id="RZT88355.1"/>
    </source>
</evidence>
<evidence type="ECO:0000313" key="7">
    <source>
        <dbReference type="Proteomes" id="UP000291591"/>
    </source>
</evidence>
<reference evidence="6 7" key="1">
    <citation type="submission" date="2019-02" db="EMBL/GenBank/DDBJ databases">
        <title>Sequencing the genomes of 1000 actinobacteria strains.</title>
        <authorList>
            <person name="Klenk H.-P."/>
        </authorList>
    </citation>
    <scope>NUCLEOTIDE SEQUENCE [LARGE SCALE GENOMIC DNA]</scope>
    <source>
        <strain evidence="6 7">DSM 45779</strain>
    </source>
</reference>
<keyword evidence="3" id="KW-0547">Nucleotide-binding</keyword>
<sequence length="227" mass="24207">MTVPDVQPPGLAGRGLVAGWRRGARVVDDVDVTVRPGRVLGVAGPSGCGKSTLTRVLALLHAPWSGSVEVDGTPVRRFRHGAPVELRTRIGVVFQSPRAATDPRMTLHDILAEPLRATRRGDERAVRARVDEVADAVGLTAELRTRRPHEVSDGQLQRACLARALAPSPDYLLCDEMTAMLDASTTAALVSVVGEEVTGRGLGVLAVSHDEPLLAAWADEVLRPWGT</sequence>
<organism evidence="6 7">
    <name type="scientific">Pseudonocardia sediminis</name>
    <dbReference type="NCBI Taxonomy" id="1397368"/>
    <lineage>
        <taxon>Bacteria</taxon>
        <taxon>Bacillati</taxon>
        <taxon>Actinomycetota</taxon>
        <taxon>Actinomycetes</taxon>
        <taxon>Pseudonocardiales</taxon>
        <taxon>Pseudonocardiaceae</taxon>
        <taxon>Pseudonocardia</taxon>
    </lineage>
</organism>
<keyword evidence="4 6" id="KW-0067">ATP-binding</keyword>
<keyword evidence="7" id="KW-1185">Reference proteome</keyword>
<dbReference type="PANTHER" id="PTHR43776:SF7">
    <property type="entry name" value="D,D-DIPEPTIDE TRANSPORT ATP-BINDING PROTEIN DDPF-RELATED"/>
    <property type="match status" value="1"/>
</dbReference>
<dbReference type="PANTHER" id="PTHR43776">
    <property type="entry name" value="TRANSPORT ATP-BINDING PROTEIN"/>
    <property type="match status" value="1"/>
</dbReference>
<accession>A0A4Q7V2M8</accession>
<dbReference type="GO" id="GO:0055085">
    <property type="term" value="P:transmembrane transport"/>
    <property type="evidence" value="ECO:0007669"/>
    <property type="project" value="UniProtKB-ARBA"/>
</dbReference>
<dbReference type="InterPro" id="IPR027417">
    <property type="entry name" value="P-loop_NTPase"/>
</dbReference>
<proteinExistence type="inferred from homology"/>
<evidence type="ECO:0000256" key="4">
    <source>
        <dbReference type="ARBA" id="ARBA00022840"/>
    </source>
</evidence>
<evidence type="ECO:0000256" key="3">
    <source>
        <dbReference type="ARBA" id="ARBA00022741"/>
    </source>
</evidence>
<dbReference type="Proteomes" id="UP000291591">
    <property type="component" value="Unassembled WGS sequence"/>
</dbReference>
<dbReference type="SMART" id="SM00382">
    <property type="entry name" value="AAA"/>
    <property type="match status" value="1"/>
</dbReference>
<dbReference type="PROSITE" id="PS50893">
    <property type="entry name" value="ABC_TRANSPORTER_2"/>
    <property type="match status" value="1"/>
</dbReference>
<dbReference type="GO" id="GO:0005524">
    <property type="term" value="F:ATP binding"/>
    <property type="evidence" value="ECO:0007669"/>
    <property type="project" value="UniProtKB-KW"/>
</dbReference>
<dbReference type="Gene3D" id="3.40.50.300">
    <property type="entry name" value="P-loop containing nucleotide triphosphate hydrolases"/>
    <property type="match status" value="1"/>
</dbReference>
<evidence type="ECO:0000256" key="1">
    <source>
        <dbReference type="ARBA" id="ARBA00005417"/>
    </source>
</evidence>